<dbReference type="EMBL" id="OW970315">
    <property type="protein sequence ID" value="CAH6159701.1"/>
    <property type="molecule type" value="Genomic_DNA"/>
</dbReference>
<proteinExistence type="predicted"/>
<dbReference type="Proteomes" id="UP001158961">
    <property type="component" value="Chromosome"/>
</dbReference>
<gene>
    <name evidence="1" type="ORF">DAPPPG734_01260</name>
</gene>
<protein>
    <submittedName>
        <fullName evidence="1">Uncharacterized protein</fullName>
    </submittedName>
</protein>
<reference evidence="1" key="1">
    <citation type="submission" date="2022-05" db="EMBL/GenBank/DDBJ databases">
        <authorList>
            <person name="Pothier F. J."/>
        </authorList>
    </citation>
    <scope>NUCLEOTIDE SEQUENCE</scope>
    <source>
        <strain evidence="1">DAPP-PG734</strain>
    </source>
</reference>
<name>A0AAN2K480_ENTAG</name>
<organism evidence="1 2">
    <name type="scientific">Enterobacter agglomerans</name>
    <name type="common">Erwinia herbicola</name>
    <name type="synonym">Pantoea agglomerans</name>
    <dbReference type="NCBI Taxonomy" id="549"/>
    <lineage>
        <taxon>Bacteria</taxon>
        <taxon>Pseudomonadati</taxon>
        <taxon>Pseudomonadota</taxon>
        <taxon>Gammaproteobacteria</taxon>
        <taxon>Enterobacterales</taxon>
        <taxon>Erwiniaceae</taxon>
        <taxon>Pantoea</taxon>
        <taxon>Pantoea agglomerans group</taxon>
    </lineage>
</organism>
<accession>A0AAN2K480</accession>
<evidence type="ECO:0000313" key="2">
    <source>
        <dbReference type="Proteomes" id="UP001158961"/>
    </source>
</evidence>
<sequence length="63" mass="7412">MALKQCNVLIKGKFLPPQLIENIEKTFTVFRLWEAGSKERPLVELLIVKVKAVQIQQIRYNMR</sequence>
<dbReference type="AlphaFoldDB" id="A0AAN2K480"/>
<evidence type="ECO:0000313" key="1">
    <source>
        <dbReference type="EMBL" id="CAH6159701.1"/>
    </source>
</evidence>